<dbReference type="Pfam" id="PF13835">
    <property type="entry name" value="DUF4194"/>
    <property type="match status" value="1"/>
</dbReference>
<gene>
    <name evidence="1" type="ORF">LR394_15960</name>
</gene>
<dbReference type="InterPro" id="IPR025449">
    <property type="entry name" value="JetB"/>
</dbReference>
<keyword evidence="2" id="KW-1185">Reference proteome</keyword>
<name>A0A9X1NEK1_9ACTN</name>
<protein>
    <submittedName>
        <fullName evidence="1">DUF4194 domain-containing protein</fullName>
    </submittedName>
</protein>
<comment type="caution">
    <text evidence="1">The sequence shown here is derived from an EMBL/GenBank/DDBJ whole genome shotgun (WGS) entry which is preliminary data.</text>
</comment>
<sequence>MSAAPVPRSELNLPLAITSLMKGVVYEDLHPQVWRHLVPLQPQIRDHVAVIGLTLVVDPSEGYAFLRQLPDDENAEGAAVPRLIPRRQLTFHQSILLALLRKRLAESDAADGDTRCVLTREQILEMITLFLPAGSTEARMTDQVDALIGKVVELGFLRRLKDQDDSYEVRRILKAFVDAQWLAGVQEGLQRYAAELGVPTAQGETDGRS</sequence>
<evidence type="ECO:0000313" key="1">
    <source>
        <dbReference type="EMBL" id="MCD5312404.1"/>
    </source>
</evidence>
<proteinExistence type="predicted"/>
<reference evidence="1" key="1">
    <citation type="submission" date="2021-11" db="EMBL/GenBank/DDBJ databases">
        <title>Streptomyces corallinus and Kineosporia corallina sp. nov., two new coral-derived marine actinobacteria.</title>
        <authorList>
            <person name="Buangrab K."/>
            <person name="Sutthacheep M."/>
            <person name="Yeemin T."/>
            <person name="Harunari E."/>
            <person name="Igarashi Y."/>
            <person name="Sripreechasak P."/>
            <person name="Kanchanasin P."/>
            <person name="Tanasupawat S."/>
            <person name="Phongsopitanun W."/>
        </authorList>
    </citation>
    <scope>NUCLEOTIDE SEQUENCE</scope>
    <source>
        <strain evidence="1">JCM 31032</strain>
    </source>
</reference>
<accession>A0A9X1NEK1</accession>
<dbReference type="EMBL" id="JAJOMB010000007">
    <property type="protein sequence ID" value="MCD5312404.1"/>
    <property type="molecule type" value="Genomic_DNA"/>
</dbReference>
<dbReference type="Proteomes" id="UP001138997">
    <property type="component" value="Unassembled WGS sequence"/>
</dbReference>
<dbReference type="AlphaFoldDB" id="A0A9X1NEK1"/>
<organism evidence="1 2">
    <name type="scientific">Kineosporia babensis</name>
    <dbReference type="NCBI Taxonomy" id="499548"/>
    <lineage>
        <taxon>Bacteria</taxon>
        <taxon>Bacillati</taxon>
        <taxon>Actinomycetota</taxon>
        <taxon>Actinomycetes</taxon>
        <taxon>Kineosporiales</taxon>
        <taxon>Kineosporiaceae</taxon>
        <taxon>Kineosporia</taxon>
    </lineage>
</organism>
<dbReference type="RefSeq" id="WP_231442568.1">
    <property type="nucleotide sequence ID" value="NZ_JAJOMB010000007.1"/>
</dbReference>
<evidence type="ECO:0000313" key="2">
    <source>
        <dbReference type="Proteomes" id="UP001138997"/>
    </source>
</evidence>